<gene>
    <name evidence="4" type="primary">FES1</name>
    <name evidence="4" type="ORF">LPJ64_003443</name>
</gene>
<dbReference type="EMBL" id="JANBOH010000134">
    <property type="protein sequence ID" value="KAJ1644926.1"/>
    <property type="molecule type" value="Genomic_DNA"/>
</dbReference>
<dbReference type="PANTHER" id="PTHR19316">
    <property type="entry name" value="PROTEIN FOLDING REGULATOR"/>
    <property type="match status" value="1"/>
</dbReference>
<keyword evidence="2" id="KW-0677">Repeat</keyword>
<dbReference type="AlphaFoldDB" id="A0A9W8CK22"/>
<dbReference type="InterPro" id="IPR016024">
    <property type="entry name" value="ARM-type_fold"/>
</dbReference>
<keyword evidence="5" id="KW-1185">Reference proteome</keyword>
<dbReference type="SUPFAM" id="SSF48371">
    <property type="entry name" value="ARM repeat"/>
    <property type="match status" value="1"/>
</dbReference>
<organism evidence="4 5">
    <name type="scientific">Coemansia asiatica</name>
    <dbReference type="NCBI Taxonomy" id="1052880"/>
    <lineage>
        <taxon>Eukaryota</taxon>
        <taxon>Fungi</taxon>
        <taxon>Fungi incertae sedis</taxon>
        <taxon>Zoopagomycota</taxon>
        <taxon>Kickxellomycotina</taxon>
        <taxon>Kickxellomycetes</taxon>
        <taxon>Kickxellales</taxon>
        <taxon>Kickxellaceae</taxon>
        <taxon>Coemansia</taxon>
    </lineage>
</organism>
<dbReference type="InterPro" id="IPR013918">
    <property type="entry name" value="Nucleotide_exch_fac_Fes1"/>
</dbReference>
<protein>
    <submittedName>
        <fullName evidence="4">Hsp70 nucleotide exchange factor fes1</fullName>
    </submittedName>
</protein>
<reference evidence="4" key="1">
    <citation type="submission" date="2022-07" db="EMBL/GenBank/DDBJ databases">
        <title>Phylogenomic reconstructions and comparative analyses of Kickxellomycotina fungi.</title>
        <authorList>
            <person name="Reynolds N.K."/>
            <person name="Stajich J.E."/>
            <person name="Barry K."/>
            <person name="Grigoriev I.V."/>
            <person name="Crous P."/>
            <person name="Smith M.E."/>
        </authorList>
    </citation>
    <scope>NUCLEOTIDE SEQUENCE</scope>
    <source>
        <strain evidence="4">NBRC 105413</strain>
    </source>
</reference>
<name>A0A9W8CK22_9FUNG</name>
<evidence type="ECO:0000256" key="1">
    <source>
        <dbReference type="ARBA" id="ARBA00011045"/>
    </source>
</evidence>
<evidence type="ECO:0000259" key="3">
    <source>
        <dbReference type="Pfam" id="PF08609"/>
    </source>
</evidence>
<dbReference type="Gene3D" id="1.25.10.10">
    <property type="entry name" value="Leucine-rich Repeat Variant"/>
    <property type="match status" value="1"/>
</dbReference>
<evidence type="ECO:0000313" key="4">
    <source>
        <dbReference type="EMBL" id="KAJ1644926.1"/>
    </source>
</evidence>
<comment type="similarity">
    <text evidence="1">Belongs to the FES1 family.</text>
</comment>
<dbReference type="InterPro" id="IPR011989">
    <property type="entry name" value="ARM-like"/>
</dbReference>
<dbReference type="Proteomes" id="UP001145021">
    <property type="component" value="Unassembled WGS sequence"/>
</dbReference>
<accession>A0A9W8CK22</accession>
<dbReference type="GO" id="GO:0000774">
    <property type="term" value="F:adenyl-nucleotide exchange factor activity"/>
    <property type="evidence" value="ECO:0007669"/>
    <property type="project" value="TreeGrafter"/>
</dbReference>
<dbReference type="InterPro" id="IPR050693">
    <property type="entry name" value="Hsp70_NEF-Inhibitors"/>
</dbReference>
<evidence type="ECO:0000313" key="5">
    <source>
        <dbReference type="Proteomes" id="UP001145021"/>
    </source>
</evidence>
<sequence>MEALLKWAIINGATASEDAPKRDAATEESIKQKKLDPAIIDAILGKPASVQMTECLDAIENKDTPLKAREIALDDLEMLVENIDNASNLQPLGLWPRIIRLFEDPEPSVREGALWVSGTAVQHNPSAQKAFNGLGNVLAVLRNKEEAPGVRAKALYCVSSFVRANVTGLTQFVADNGLAIVVEAVDNGGATLKQKAFFLLRALIDEAMDDETPEELRPGKHLIDAIVELGAVDATASAAAQLAAAGEAAAFEQALGFLNSLADATEGGNRAVKQNPSLRLALAQASSAFGDWAQDDIFRITAHS</sequence>
<proteinExistence type="inferred from homology"/>
<comment type="caution">
    <text evidence="4">The sequence shown here is derived from an EMBL/GenBank/DDBJ whole genome shotgun (WGS) entry which is preliminary data.</text>
</comment>
<evidence type="ECO:0000256" key="2">
    <source>
        <dbReference type="ARBA" id="ARBA00022737"/>
    </source>
</evidence>
<dbReference type="Pfam" id="PF08609">
    <property type="entry name" value="Fes1"/>
    <property type="match status" value="1"/>
</dbReference>
<dbReference type="PANTHER" id="PTHR19316:SF18">
    <property type="entry name" value="HSP70-BINDING PROTEIN 1"/>
    <property type="match status" value="1"/>
</dbReference>
<feature type="domain" description="Nucleotide exchange factor Fes1" evidence="3">
    <location>
        <begin position="1"/>
        <end position="89"/>
    </location>
</feature>
<dbReference type="GO" id="GO:0005783">
    <property type="term" value="C:endoplasmic reticulum"/>
    <property type="evidence" value="ECO:0007669"/>
    <property type="project" value="TreeGrafter"/>
</dbReference>